<evidence type="ECO:0000313" key="2">
    <source>
        <dbReference type="Proteomes" id="UP001249851"/>
    </source>
</evidence>
<reference evidence="1" key="1">
    <citation type="journal article" date="2023" name="G3 (Bethesda)">
        <title>Whole genome assembly and annotation of the endangered Caribbean coral Acropora cervicornis.</title>
        <authorList>
            <person name="Selwyn J.D."/>
            <person name="Vollmer S.V."/>
        </authorList>
    </citation>
    <scope>NUCLEOTIDE SEQUENCE</scope>
    <source>
        <strain evidence="1">K2</strain>
    </source>
</reference>
<organism evidence="1 2">
    <name type="scientific">Acropora cervicornis</name>
    <name type="common">Staghorn coral</name>
    <dbReference type="NCBI Taxonomy" id="6130"/>
    <lineage>
        <taxon>Eukaryota</taxon>
        <taxon>Metazoa</taxon>
        <taxon>Cnidaria</taxon>
        <taxon>Anthozoa</taxon>
        <taxon>Hexacorallia</taxon>
        <taxon>Scleractinia</taxon>
        <taxon>Astrocoeniina</taxon>
        <taxon>Acroporidae</taxon>
        <taxon>Acropora</taxon>
    </lineage>
</organism>
<name>A0AAD9PRB4_ACRCE</name>
<evidence type="ECO:0000313" key="1">
    <source>
        <dbReference type="EMBL" id="KAK2547627.1"/>
    </source>
</evidence>
<sequence length="160" mass="18563">MPKPPHIDNSLYHLMNTCWEEDPIFCPEFLHLRNRLREFIEKELYLGLMDQSKYDGSKYSDVEDELIDEQDSAGSEEEYAMGTSKTSLMEGTMQRPQLSSGTTSSPLCTLLHSKPLERRWVANEMTAMTPTLLDLTHSLHQSERHYKLTRTSHLQHHSKP</sequence>
<keyword evidence="2" id="KW-1185">Reference proteome</keyword>
<accession>A0AAD9PRB4</accession>
<proteinExistence type="predicted"/>
<dbReference type="Proteomes" id="UP001249851">
    <property type="component" value="Unassembled WGS sequence"/>
</dbReference>
<reference evidence="1" key="2">
    <citation type="journal article" date="2023" name="Science">
        <title>Genomic signatures of disease resistance in endangered staghorn corals.</title>
        <authorList>
            <person name="Vollmer S.V."/>
            <person name="Selwyn J.D."/>
            <person name="Despard B.A."/>
            <person name="Roesel C.L."/>
        </authorList>
    </citation>
    <scope>NUCLEOTIDE SEQUENCE</scope>
    <source>
        <strain evidence="1">K2</strain>
    </source>
</reference>
<comment type="caution">
    <text evidence="1">The sequence shown here is derived from an EMBL/GenBank/DDBJ whole genome shotgun (WGS) entry which is preliminary data.</text>
</comment>
<dbReference type="AlphaFoldDB" id="A0AAD9PRB4"/>
<protein>
    <recommendedName>
        <fullName evidence="3">Serine-threonine/tyrosine-protein kinase catalytic domain-containing protein</fullName>
    </recommendedName>
</protein>
<evidence type="ECO:0008006" key="3">
    <source>
        <dbReference type="Google" id="ProtNLM"/>
    </source>
</evidence>
<gene>
    <name evidence="1" type="ORF">P5673_032369</name>
</gene>
<dbReference type="EMBL" id="JARQWQ010000175">
    <property type="protein sequence ID" value="KAK2547627.1"/>
    <property type="molecule type" value="Genomic_DNA"/>
</dbReference>